<evidence type="ECO:0000313" key="1">
    <source>
        <dbReference type="EMBL" id="KYG76415.1"/>
    </source>
</evidence>
<proteinExistence type="predicted"/>
<dbReference type="OrthoDB" id="1274915at2"/>
<dbReference type="EMBL" id="LRPC01000006">
    <property type="protein sequence ID" value="KYG76415.1"/>
    <property type="molecule type" value="Genomic_DNA"/>
</dbReference>
<protein>
    <submittedName>
        <fullName evidence="1">Uncharacterized protein</fullName>
    </submittedName>
</protein>
<gene>
    <name evidence="1" type="ORF">AWW68_19405</name>
</gene>
<dbReference type="Proteomes" id="UP000075606">
    <property type="component" value="Unassembled WGS sequence"/>
</dbReference>
<organism evidence="1 2">
    <name type="scientific">Roseivirga spongicola</name>
    <dbReference type="NCBI Taxonomy" id="333140"/>
    <lineage>
        <taxon>Bacteria</taxon>
        <taxon>Pseudomonadati</taxon>
        <taxon>Bacteroidota</taxon>
        <taxon>Cytophagia</taxon>
        <taxon>Cytophagales</taxon>
        <taxon>Roseivirgaceae</taxon>
        <taxon>Roseivirga</taxon>
    </lineage>
</organism>
<name>A0A150XCG2_9BACT</name>
<keyword evidence="2" id="KW-1185">Reference proteome</keyword>
<sequence>MKEFKGTKGEWWTKFSELSLLSPEGESIVKAGEIGTPVCILPMPLGGIDTKAKNIANAQLIAAAPQLLEALDKASKALKNIKSQLTKEESDEVLNAYLDAERAIKKALGK</sequence>
<comment type="caution">
    <text evidence="1">The sequence shown here is derived from an EMBL/GenBank/DDBJ whole genome shotgun (WGS) entry which is preliminary data.</text>
</comment>
<dbReference type="STRING" id="333140.AWW68_19405"/>
<dbReference type="RefSeq" id="WP_068218898.1">
    <property type="nucleotide sequence ID" value="NZ_LRPC01000006.1"/>
</dbReference>
<accession>A0A150XCG2</accession>
<evidence type="ECO:0000313" key="2">
    <source>
        <dbReference type="Proteomes" id="UP000075606"/>
    </source>
</evidence>
<reference evidence="1 2" key="1">
    <citation type="submission" date="2016-01" db="EMBL/GenBank/DDBJ databases">
        <title>Genome sequencing of Roseivirga spongicola UST030701-084.</title>
        <authorList>
            <person name="Selvaratnam C."/>
            <person name="Thevarajoo S."/>
            <person name="Goh K.M."/>
            <person name="Ee R."/>
            <person name="Chan K.-G."/>
            <person name="Chong C.S."/>
        </authorList>
    </citation>
    <scope>NUCLEOTIDE SEQUENCE [LARGE SCALE GENOMIC DNA]</scope>
    <source>
        <strain evidence="1 2">UST030701-084</strain>
    </source>
</reference>
<dbReference type="AlphaFoldDB" id="A0A150XCG2"/>